<dbReference type="GO" id="GO:0051536">
    <property type="term" value="F:iron-sulfur cluster binding"/>
    <property type="evidence" value="ECO:0007669"/>
    <property type="project" value="UniProtKB-KW"/>
</dbReference>
<dbReference type="GO" id="GO:0003861">
    <property type="term" value="F:3-isopropylmalate dehydratase activity"/>
    <property type="evidence" value="ECO:0007669"/>
    <property type="project" value="UniProtKB-EC"/>
</dbReference>
<dbReference type="SUPFAM" id="SSF53732">
    <property type="entry name" value="Aconitase iron-sulfur domain"/>
    <property type="match status" value="1"/>
</dbReference>
<protein>
    <submittedName>
        <fullName evidence="6">3-isopropylmalate dehydratase large subunit</fullName>
        <ecNumber evidence="6">4.2.1.33</ecNumber>
    </submittedName>
</protein>
<sequence>MTAKILARAAGKDVVAAGDVLLADVDVLTVPDAERFIDVFVDEGLRVWDPSRIVFCFDHFFADWMPSGAVREHPKIHRFSEDQGIPRDQIYDLDRNGLSHQVPVEEGWILPGTVSIGADTQSATMGAMNCFSMPALSSGTTAVALTGKWWIVVPECIRVNLTGALPAGVLGKDVAYRLIRDMGGFVDGRVLEFAGPGVASLPIDVRMGIANGAIQIGAQTVVFPGDQRLLDYLRPRARAPFVTVEPDEDAPYYRTIDYDLSTFECLVSGPHEIDLIRPVSEVAGTKVHAANIGSCSSGRLEDLKLAAEVLEGHVIHSDVRMAVTPISASVMRAAERTGILDVFRAAGAVVSEPGCGGCYHGNRSPIQLQDDEVCISTSVENLSGRMGGVGSQIYLGSAAVVAASAIGGAITDPAPYLEGKVGVR</sequence>
<keyword evidence="1" id="KW-0479">Metal-binding</keyword>
<dbReference type="Gene3D" id="3.30.499.10">
    <property type="entry name" value="Aconitase, domain 3"/>
    <property type="match status" value="2"/>
</dbReference>
<proteinExistence type="predicted"/>
<dbReference type="PANTHER" id="PTHR43822:SF2">
    <property type="entry name" value="HOMOACONITASE, MITOCHONDRIAL"/>
    <property type="match status" value="1"/>
</dbReference>
<dbReference type="Pfam" id="PF00330">
    <property type="entry name" value="Aconitase"/>
    <property type="match status" value="1"/>
</dbReference>
<dbReference type="PANTHER" id="PTHR43822">
    <property type="entry name" value="HOMOACONITASE, MITOCHONDRIAL-RELATED"/>
    <property type="match status" value="1"/>
</dbReference>
<dbReference type="AlphaFoldDB" id="A0A6J4J778"/>
<keyword evidence="2" id="KW-0408">Iron</keyword>
<evidence type="ECO:0000259" key="5">
    <source>
        <dbReference type="Pfam" id="PF00330"/>
    </source>
</evidence>
<evidence type="ECO:0000256" key="2">
    <source>
        <dbReference type="ARBA" id="ARBA00023004"/>
    </source>
</evidence>
<reference evidence="6" key="1">
    <citation type="submission" date="2020-02" db="EMBL/GenBank/DDBJ databases">
        <authorList>
            <person name="Meier V. D."/>
        </authorList>
    </citation>
    <scope>NUCLEOTIDE SEQUENCE</scope>
    <source>
        <strain evidence="6">AVDCRST_MAG83</strain>
    </source>
</reference>
<keyword evidence="3" id="KW-0411">Iron-sulfur</keyword>
<dbReference type="InterPro" id="IPR050067">
    <property type="entry name" value="IPM_dehydratase_rel_enz"/>
</dbReference>
<dbReference type="InterPro" id="IPR036008">
    <property type="entry name" value="Aconitase_4Fe-4S_dom"/>
</dbReference>
<evidence type="ECO:0000256" key="1">
    <source>
        <dbReference type="ARBA" id="ARBA00022723"/>
    </source>
</evidence>
<dbReference type="EC" id="4.2.1.33" evidence="6"/>
<dbReference type="InterPro" id="IPR015931">
    <property type="entry name" value="Acnase/IPM_dHydase_lsu_aba_1/3"/>
</dbReference>
<evidence type="ECO:0000313" key="6">
    <source>
        <dbReference type="EMBL" id="CAA9272582.1"/>
    </source>
</evidence>
<gene>
    <name evidence="6" type="ORF">AVDCRST_MAG83-3372</name>
</gene>
<accession>A0A6J4J778</accession>
<dbReference type="GO" id="GO:0043436">
    <property type="term" value="P:oxoacid metabolic process"/>
    <property type="evidence" value="ECO:0007669"/>
    <property type="project" value="UniProtKB-ARBA"/>
</dbReference>
<evidence type="ECO:0000256" key="4">
    <source>
        <dbReference type="ARBA" id="ARBA00023239"/>
    </source>
</evidence>
<dbReference type="InterPro" id="IPR001030">
    <property type="entry name" value="Acoase/IPM_deHydtase_lsu_aba"/>
</dbReference>
<organism evidence="6">
    <name type="scientific">uncultured Arthrobacter sp</name>
    <dbReference type="NCBI Taxonomy" id="114050"/>
    <lineage>
        <taxon>Bacteria</taxon>
        <taxon>Bacillati</taxon>
        <taxon>Actinomycetota</taxon>
        <taxon>Actinomycetes</taxon>
        <taxon>Micrococcales</taxon>
        <taxon>Micrococcaceae</taxon>
        <taxon>Arthrobacter</taxon>
        <taxon>environmental samples</taxon>
    </lineage>
</organism>
<feature type="domain" description="Aconitase/3-isopropylmalate dehydratase large subunit alpha/beta/alpha" evidence="5">
    <location>
        <begin position="90"/>
        <end position="281"/>
    </location>
</feature>
<dbReference type="GO" id="GO:0046872">
    <property type="term" value="F:metal ion binding"/>
    <property type="evidence" value="ECO:0007669"/>
    <property type="project" value="UniProtKB-KW"/>
</dbReference>
<dbReference type="EMBL" id="CADCTE010000179">
    <property type="protein sequence ID" value="CAA9272582.1"/>
    <property type="molecule type" value="Genomic_DNA"/>
</dbReference>
<name>A0A6J4J778_9MICC</name>
<evidence type="ECO:0000256" key="3">
    <source>
        <dbReference type="ARBA" id="ARBA00023014"/>
    </source>
</evidence>
<keyword evidence="4 6" id="KW-0456">Lyase</keyword>